<accession>A0A9N9E9M8</accession>
<evidence type="ECO:0000259" key="13">
    <source>
        <dbReference type="PROSITE" id="PS51819"/>
    </source>
</evidence>
<evidence type="ECO:0000256" key="3">
    <source>
        <dbReference type="ARBA" id="ARBA00012081"/>
    </source>
</evidence>
<dbReference type="CDD" id="cd07233">
    <property type="entry name" value="GlxI_Zn"/>
    <property type="match status" value="1"/>
</dbReference>
<dbReference type="InterPro" id="IPR029068">
    <property type="entry name" value="Glyas_Bleomycin-R_OHBP_Dase"/>
</dbReference>
<feature type="domain" description="VOC" evidence="13">
    <location>
        <begin position="9"/>
        <end position="153"/>
    </location>
</feature>
<sequence>MTTDISTYQFNHTMIRVKDPQVSIKFYEEVLGMKLISKSDFPTAKFTLYFLAYVRESLSESETERKVYTFGREGVLELTHNWGTESDPEFSYNVNPERRGFGHLAICVDNIEAACKRFEELGVKFVKRLQDGMMKNIAFIADPDGYQVEIIPKGIDVTTVSSC</sequence>
<dbReference type="Pfam" id="PF00903">
    <property type="entry name" value="Glyoxalase"/>
    <property type="match status" value="1"/>
</dbReference>
<dbReference type="InterPro" id="IPR018146">
    <property type="entry name" value="Glyoxalase_1_CS"/>
</dbReference>
<dbReference type="InterPro" id="IPR004360">
    <property type="entry name" value="Glyas_Fos-R_dOase_dom"/>
</dbReference>
<evidence type="ECO:0000256" key="5">
    <source>
        <dbReference type="ARBA" id="ARBA00022833"/>
    </source>
</evidence>
<feature type="binding site" evidence="12">
    <location>
        <position position="103"/>
    </location>
    <ligand>
        <name>Zn(2+)</name>
        <dbReference type="ChEBI" id="CHEBI:29105"/>
        <note>ligand shared between dimeric partners</note>
    </ligand>
</feature>
<dbReference type="InterPro" id="IPR004361">
    <property type="entry name" value="Glyoxalase_1"/>
</dbReference>
<dbReference type="PROSITE" id="PS51819">
    <property type="entry name" value="VOC"/>
    <property type="match status" value="1"/>
</dbReference>
<reference evidence="14" key="1">
    <citation type="submission" date="2021-06" db="EMBL/GenBank/DDBJ databases">
        <authorList>
            <person name="Kallberg Y."/>
            <person name="Tangrot J."/>
            <person name="Rosling A."/>
        </authorList>
    </citation>
    <scope>NUCLEOTIDE SEQUENCE</scope>
    <source>
        <strain evidence="14">CL551</strain>
    </source>
</reference>
<dbReference type="InterPro" id="IPR037523">
    <property type="entry name" value="VOC_core"/>
</dbReference>
<dbReference type="Proteomes" id="UP000789342">
    <property type="component" value="Unassembled WGS sequence"/>
</dbReference>
<evidence type="ECO:0000256" key="8">
    <source>
        <dbReference type="ARBA" id="ARBA00030892"/>
    </source>
</evidence>
<keyword evidence="15" id="KW-1185">Reference proteome</keyword>
<keyword evidence="6" id="KW-0456">Lyase</keyword>
<evidence type="ECO:0000256" key="7">
    <source>
        <dbReference type="ARBA" id="ARBA00030291"/>
    </source>
</evidence>
<dbReference type="PANTHER" id="PTHR10374">
    <property type="entry name" value="LACTOYLGLUTATHIONE LYASE GLYOXALASE I"/>
    <property type="match status" value="1"/>
</dbReference>
<protein>
    <recommendedName>
        <fullName evidence="3">lactoylglutathione lyase</fullName>
        <ecNumber evidence="3">4.4.1.5</ecNumber>
    </recommendedName>
    <alternativeName>
        <fullName evidence="8">Aldoketomutase</fullName>
    </alternativeName>
    <alternativeName>
        <fullName evidence="7">Ketone-aldehyde mutase</fullName>
    </alternativeName>
    <alternativeName>
        <fullName evidence="9">Methylglyoxalase</fullName>
    </alternativeName>
    <alternativeName>
        <fullName evidence="10">S-D-lactoylglutathione methylglyoxal lyase</fullName>
    </alternativeName>
</protein>
<dbReference type="Gene3D" id="3.10.180.10">
    <property type="entry name" value="2,3-Dihydroxybiphenyl 1,2-Dioxygenase, domain 1"/>
    <property type="match status" value="1"/>
</dbReference>
<evidence type="ECO:0000256" key="10">
    <source>
        <dbReference type="ARBA" id="ARBA00033298"/>
    </source>
</evidence>
<dbReference type="GO" id="GO:0046872">
    <property type="term" value="F:metal ion binding"/>
    <property type="evidence" value="ECO:0007669"/>
    <property type="project" value="UniProtKB-KW"/>
</dbReference>
<dbReference type="OrthoDB" id="16820at2759"/>
<evidence type="ECO:0000313" key="15">
    <source>
        <dbReference type="Proteomes" id="UP000789342"/>
    </source>
</evidence>
<evidence type="ECO:0000256" key="9">
    <source>
        <dbReference type="ARBA" id="ARBA00032460"/>
    </source>
</evidence>
<dbReference type="EC" id="4.4.1.5" evidence="3"/>
<evidence type="ECO:0000256" key="12">
    <source>
        <dbReference type="PIRSR" id="PIRSR604361-3"/>
    </source>
</evidence>
<name>A0A9N9E9M8_9GLOM</name>
<dbReference type="SUPFAM" id="SSF54593">
    <property type="entry name" value="Glyoxalase/Bleomycin resistance protein/Dihydroxybiphenyl dioxygenase"/>
    <property type="match status" value="1"/>
</dbReference>
<evidence type="ECO:0000256" key="6">
    <source>
        <dbReference type="ARBA" id="ARBA00023239"/>
    </source>
</evidence>
<feature type="active site" description="Proton donor/acceptor" evidence="11">
    <location>
        <position position="149"/>
    </location>
</feature>
<feature type="binding site" evidence="12">
    <location>
        <position position="77"/>
    </location>
    <ligand>
        <name>Zn(2+)</name>
        <dbReference type="ChEBI" id="CHEBI:29105"/>
        <note>ligand shared between dimeric partners</note>
    </ligand>
</feature>
<evidence type="ECO:0000256" key="11">
    <source>
        <dbReference type="PIRSR" id="PIRSR604361-1"/>
    </source>
</evidence>
<dbReference type="PROSITE" id="PS00934">
    <property type="entry name" value="GLYOXALASE_I_1"/>
    <property type="match status" value="1"/>
</dbReference>
<dbReference type="NCBIfam" id="TIGR00068">
    <property type="entry name" value="glyox_I"/>
    <property type="match status" value="1"/>
</dbReference>
<dbReference type="AlphaFoldDB" id="A0A9N9E9M8"/>
<gene>
    <name evidence="14" type="ORF">AMORRO_LOCUS10701</name>
</gene>
<feature type="binding site" evidence="12">
    <location>
        <position position="149"/>
    </location>
    <ligand>
        <name>Zn(2+)</name>
        <dbReference type="ChEBI" id="CHEBI:29105"/>
        <note>ligand shared between dimeric partners</note>
    </ligand>
</feature>
<comment type="cofactor">
    <cofactor evidence="12">
        <name>Zn(2+)</name>
        <dbReference type="ChEBI" id="CHEBI:29105"/>
    </cofactor>
    <text evidence="12">Binds 1 zinc ion per subunit. In the homodimer, two zinc ions are bound between subunits.</text>
</comment>
<evidence type="ECO:0000256" key="4">
    <source>
        <dbReference type="ARBA" id="ARBA00022723"/>
    </source>
</evidence>
<keyword evidence="4 12" id="KW-0479">Metal-binding</keyword>
<dbReference type="EMBL" id="CAJVPV010012148">
    <property type="protein sequence ID" value="CAG8667904.1"/>
    <property type="molecule type" value="Genomic_DNA"/>
</dbReference>
<evidence type="ECO:0000256" key="1">
    <source>
        <dbReference type="ARBA" id="ARBA00005008"/>
    </source>
</evidence>
<evidence type="ECO:0000313" key="14">
    <source>
        <dbReference type="EMBL" id="CAG8667904.1"/>
    </source>
</evidence>
<comment type="similarity">
    <text evidence="2">Belongs to the glyoxalase I family.</text>
</comment>
<comment type="pathway">
    <text evidence="1">Secondary metabolite metabolism; methylglyoxal degradation; (R)-lactate from methylglyoxal: step 1/2.</text>
</comment>
<evidence type="ECO:0000256" key="2">
    <source>
        <dbReference type="ARBA" id="ARBA00010363"/>
    </source>
</evidence>
<proteinExistence type="inferred from homology"/>
<dbReference type="PANTHER" id="PTHR10374:SF30">
    <property type="entry name" value="LACTOYLGLUTATHIONE LYASE"/>
    <property type="match status" value="1"/>
</dbReference>
<comment type="caution">
    <text evidence="14">The sequence shown here is derived from an EMBL/GenBank/DDBJ whole genome shotgun (WGS) entry which is preliminary data.</text>
</comment>
<dbReference type="GO" id="GO:0004462">
    <property type="term" value="F:lactoylglutathione lyase activity"/>
    <property type="evidence" value="ECO:0007669"/>
    <property type="project" value="UniProtKB-EC"/>
</dbReference>
<keyword evidence="5 12" id="KW-0862">Zinc</keyword>
<organism evidence="14 15">
    <name type="scientific">Acaulospora morrowiae</name>
    <dbReference type="NCBI Taxonomy" id="94023"/>
    <lineage>
        <taxon>Eukaryota</taxon>
        <taxon>Fungi</taxon>
        <taxon>Fungi incertae sedis</taxon>
        <taxon>Mucoromycota</taxon>
        <taxon>Glomeromycotina</taxon>
        <taxon>Glomeromycetes</taxon>
        <taxon>Diversisporales</taxon>
        <taxon>Acaulosporaceae</taxon>
        <taxon>Acaulospora</taxon>
    </lineage>
</organism>